<keyword evidence="5" id="KW-1185">Reference proteome</keyword>
<dbReference type="GO" id="GO:0000156">
    <property type="term" value="F:phosphorelay response regulator activity"/>
    <property type="evidence" value="ECO:0007669"/>
    <property type="project" value="InterPro"/>
</dbReference>
<feature type="domain" description="HTH LytTR-type" evidence="3">
    <location>
        <begin position="144"/>
        <end position="248"/>
    </location>
</feature>
<dbReference type="InterPro" id="IPR007492">
    <property type="entry name" value="LytTR_DNA-bd_dom"/>
</dbReference>
<dbReference type="SUPFAM" id="SSF52172">
    <property type="entry name" value="CheY-like"/>
    <property type="match status" value="1"/>
</dbReference>
<accession>A0A1M6FZV2</accession>
<dbReference type="GO" id="GO:0003677">
    <property type="term" value="F:DNA binding"/>
    <property type="evidence" value="ECO:0007669"/>
    <property type="project" value="InterPro"/>
</dbReference>
<dbReference type="Proteomes" id="UP000184488">
    <property type="component" value="Unassembled WGS sequence"/>
</dbReference>
<dbReference type="OrthoDB" id="2168082at2"/>
<keyword evidence="1" id="KW-0597">Phosphoprotein</keyword>
<dbReference type="PROSITE" id="PS50930">
    <property type="entry name" value="HTH_LYTTR"/>
    <property type="match status" value="1"/>
</dbReference>
<name>A0A1M6FZV2_9FLAO</name>
<evidence type="ECO:0000313" key="5">
    <source>
        <dbReference type="Proteomes" id="UP000184488"/>
    </source>
</evidence>
<sequence length="250" mass="29007">MKALIIDDESKARSLLKTIISEYVFDIDEVMEATNLLEGVAVLQKNAVDIVFLDIEMPNHSGLELFSFLNPSEINFELVFTTAYSEYAIKAFEFSAIDYLLKPLRPNKVVDAVEKAKIKLEQNQLQERLFELKNALTTEKFNKIALPVEEGVLFVKLDDIYFLQAESMYTQFYLTSGKKILISKPLKYFTDMLENREMFYKSHRSYLVNLKYLQRIVKKDGTSIELENNALIPVSKDKKEELNKILEMLM</sequence>
<reference evidence="5" key="1">
    <citation type="submission" date="2016-11" db="EMBL/GenBank/DDBJ databases">
        <authorList>
            <person name="Varghese N."/>
            <person name="Submissions S."/>
        </authorList>
    </citation>
    <scope>NUCLEOTIDE SEQUENCE [LARGE SCALE GENOMIC DNA]</scope>
    <source>
        <strain evidence="5">DSM 18829</strain>
    </source>
</reference>
<feature type="modified residue" description="4-aspartylphosphate" evidence="1">
    <location>
        <position position="54"/>
    </location>
</feature>
<gene>
    <name evidence="4" type="ORF">SAMN05444363_2432</name>
</gene>
<dbReference type="Pfam" id="PF04397">
    <property type="entry name" value="LytTR"/>
    <property type="match status" value="1"/>
</dbReference>
<dbReference type="SMART" id="SM00850">
    <property type="entry name" value="LytTR"/>
    <property type="match status" value="1"/>
</dbReference>
<evidence type="ECO:0000259" key="2">
    <source>
        <dbReference type="PROSITE" id="PS50110"/>
    </source>
</evidence>
<evidence type="ECO:0000313" key="4">
    <source>
        <dbReference type="EMBL" id="SHJ03142.1"/>
    </source>
</evidence>
<proteinExistence type="predicted"/>
<dbReference type="Gene3D" id="3.40.50.2300">
    <property type="match status" value="1"/>
</dbReference>
<dbReference type="Pfam" id="PF00072">
    <property type="entry name" value="Response_reg"/>
    <property type="match status" value="1"/>
</dbReference>
<evidence type="ECO:0000256" key="1">
    <source>
        <dbReference type="PROSITE-ProRule" id="PRU00169"/>
    </source>
</evidence>
<dbReference type="AlphaFoldDB" id="A0A1M6FZV2"/>
<dbReference type="PANTHER" id="PTHR37299:SF1">
    <property type="entry name" value="STAGE 0 SPORULATION PROTEIN A HOMOLOG"/>
    <property type="match status" value="1"/>
</dbReference>
<feature type="domain" description="Response regulatory" evidence="2">
    <location>
        <begin position="2"/>
        <end position="117"/>
    </location>
</feature>
<dbReference type="InterPro" id="IPR011006">
    <property type="entry name" value="CheY-like_superfamily"/>
</dbReference>
<dbReference type="RefSeq" id="WP_073311760.1">
    <property type="nucleotide sequence ID" value="NZ_FQZI01000004.1"/>
</dbReference>
<dbReference type="EMBL" id="FQZI01000004">
    <property type="protein sequence ID" value="SHJ03142.1"/>
    <property type="molecule type" value="Genomic_DNA"/>
</dbReference>
<dbReference type="InterPro" id="IPR046947">
    <property type="entry name" value="LytR-like"/>
</dbReference>
<dbReference type="PROSITE" id="PS50110">
    <property type="entry name" value="RESPONSE_REGULATORY"/>
    <property type="match status" value="1"/>
</dbReference>
<evidence type="ECO:0000259" key="3">
    <source>
        <dbReference type="PROSITE" id="PS50930"/>
    </source>
</evidence>
<dbReference type="PANTHER" id="PTHR37299">
    <property type="entry name" value="TRANSCRIPTIONAL REGULATOR-RELATED"/>
    <property type="match status" value="1"/>
</dbReference>
<organism evidence="4 5">
    <name type="scientific">Flavobacterium terrae</name>
    <dbReference type="NCBI Taxonomy" id="415425"/>
    <lineage>
        <taxon>Bacteria</taxon>
        <taxon>Pseudomonadati</taxon>
        <taxon>Bacteroidota</taxon>
        <taxon>Flavobacteriia</taxon>
        <taxon>Flavobacteriales</taxon>
        <taxon>Flavobacteriaceae</taxon>
        <taxon>Flavobacterium</taxon>
    </lineage>
</organism>
<dbReference type="STRING" id="415425.SAMN05444363_2432"/>
<dbReference type="Gene3D" id="2.40.50.1020">
    <property type="entry name" value="LytTr DNA-binding domain"/>
    <property type="match status" value="1"/>
</dbReference>
<dbReference type="InterPro" id="IPR001789">
    <property type="entry name" value="Sig_transdc_resp-reg_receiver"/>
</dbReference>
<protein>
    <submittedName>
        <fullName evidence="4">Two component transcriptional regulator, LytTR family</fullName>
    </submittedName>
</protein>
<dbReference type="SMART" id="SM00448">
    <property type="entry name" value="REC"/>
    <property type="match status" value="1"/>
</dbReference>